<evidence type="ECO:0000313" key="3">
    <source>
        <dbReference type="Proteomes" id="UP001558613"/>
    </source>
</evidence>
<evidence type="ECO:0000313" key="2">
    <source>
        <dbReference type="EMBL" id="KAL1264007.1"/>
    </source>
</evidence>
<protein>
    <submittedName>
        <fullName evidence="2">Uncharacterized protein</fullName>
    </submittedName>
</protein>
<name>A0ABR3MFY3_9TELE</name>
<feature type="compositionally biased region" description="Basic and acidic residues" evidence="1">
    <location>
        <begin position="1"/>
        <end position="17"/>
    </location>
</feature>
<comment type="caution">
    <text evidence="2">The sequence shown here is derived from an EMBL/GenBank/DDBJ whole genome shotgun (WGS) entry which is preliminary data.</text>
</comment>
<feature type="region of interest" description="Disordered" evidence="1">
    <location>
        <begin position="1"/>
        <end position="29"/>
    </location>
</feature>
<sequence length="124" mass="13589">MSNNRPDRRSLQGDRRKSSAASLPRPGPAAIGWLNIKVSALRRDTCKSAAEKSREMAERGICQHLTAFSVSHAVSHKDKSLPHDPCALGDAPPTGVMHLCKFATAYVGRLWRSLEQPYGSVMSF</sequence>
<gene>
    <name evidence="2" type="ORF">QQF64_004362</name>
</gene>
<evidence type="ECO:0000256" key="1">
    <source>
        <dbReference type="SAM" id="MobiDB-lite"/>
    </source>
</evidence>
<dbReference type="Proteomes" id="UP001558613">
    <property type="component" value="Unassembled WGS sequence"/>
</dbReference>
<keyword evidence="3" id="KW-1185">Reference proteome</keyword>
<proteinExistence type="predicted"/>
<dbReference type="EMBL" id="JAYMGO010000012">
    <property type="protein sequence ID" value="KAL1264007.1"/>
    <property type="molecule type" value="Genomic_DNA"/>
</dbReference>
<accession>A0ABR3MFY3</accession>
<reference evidence="2 3" key="1">
    <citation type="submission" date="2023-09" db="EMBL/GenBank/DDBJ databases">
        <authorList>
            <person name="Wang M."/>
        </authorList>
    </citation>
    <scope>NUCLEOTIDE SEQUENCE [LARGE SCALE GENOMIC DNA]</scope>
    <source>
        <strain evidence="2">GT-2023</strain>
        <tissue evidence="2">Liver</tissue>
    </source>
</reference>
<organism evidence="2 3">
    <name type="scientific">Cirrhinus molitorella</name>
    <name type="common">mud carp</name>
    <dbReference type="NCBI Taxonomy" id="172907"/>
    <lineage>
        <taxon>Eukaryota</taxon>
        <taxon>Metazoa</taxon>
        <taxon>Chordata</taxon>
        <taxon>Craniata</taxon>
        <taxon>Vertebrata</taxon>
        <taxon>Euteleostomi</taxon>
        <taxon>Actinopterygii</taxon>
        <taxon>Neopterygii</taxon>
        <taxon>Teleostei</taxon>
        <taxon>Ostariophysi</taxon>
        <taxon>Cypriniformes</taxon>
        <taxon>Cyprinidae</taxon>
        <taxon>Labeoninae</taxon>
        <taxon>Labeonini</taxon>
        <taxon>Cirrhinus</taxon>
    </lineage>
</organism>